<sequence>MLAAGSAEAALAFLEVGAVALGLALVSRLAGRIGVTAVPLYLIAGLAFGDGGIARVSVSEEFISLTAEIGVLLLLFTLGLEYSQAELKNGLRTGVPPGLVDMASNALPGFALGMLLGWDPIAATLLGGVTWISSSGVISKVLADLGRLANRETPAILNLLVIEDLAMAVYLPVVAALIVGGTALAMATSVTIAIVTVLIILFAALRWGEHLTSALGGGSDESLLLAVFGLILLVAGGAQSLEVSGAIGAFLVGIALSGAVADRAHRLIAPLRDLFAATFFVFFSFQIDPADLFDAALPALALAVVTSATKIGTGWYAARRIGAGKRGRLRVGTALIARGEFSIVIAALGADLADGPELGALAAGYVLVTAIVGPLAAKLAT</sequence>
<keyword evidence="4 7" id="KW-0812">Transmembrane</keyword>
<evidence type="ECO:0000256" key="6">
    <source>
        <dbReference type="ARBA" id="ARBA00023136"/>
    </source>
</evidence>
<dbReference type="Pfam" id="PF00999">
    <property type="entry name" value="Na_H_Exchanger"/>
    <property type="match status" value="1"/>
</dbReference>
<dbReference type="AlphaFoldDB" id="A0A6C7EBI7"/>
<feature type="transmembrane region" description="Helical" evidence="7">
    <location>
        <begin position="38"/>
        <end position="56"/>
    </location>
</feature>
<protein>
    <submittedName>
        <fullName evidence="9">Putative sodium/proton antiporter</fullName>
    </submittedName>
</protein>
<dbReference type="EMBL" id="AP012057">
    <property type="protein sequence ID" value="BAN03683.1"/>
    <property type="molecule type" value="Genomic_DNA"/>
</dbReference>
<keyword evidence="6 7" id="KW-0472">Membrane</keyword>
<evidence type="ECO:0000256" key="5">
    <source>
        <dbReference type="ARBA" id="ARBA00022989"/>
    </source>
</evidence>
<dbReference type="RefSeq" id="WP_015442930.1">
    <property type="nucleotide sequence ID" value="NC_020520.1"/>
</dbReference>
<dbReference type="PANTHER" id="PTHR42751:SF6">
    <property type="entry name" value="CONSERVED INTEGRAL MEMBRANE TRANSPORT PROTEIN-RELATED"/>
    <property type="match status" value="1"/>
</dbReference>
<feature type="transmembrane region" description="Helical" evidence="7">
    <location>
        <begin position="121"/>
        <end position="143"/>
    </location>
</feature>
<evidence type="ECO:0000256" key="2">
    <source>
        <dbReference type="ARBA" id="ARBA00005551"/>
    </source>
</evidence>
<name>A0A6C7EBI7_ILUCY</name>
<comment type="similarity">
    <text evidence="2">Belongs to the monovalent cation:proton antiporter 2 (CPA2) transporter (TC 2.A.37) family.</text>
</comment>
<reference evidence="9 10" key="1">
    <citation type="journal article" date="2013" name="Int. J. Syst. Evol. Microbiol.">
        <title>Ilumatobacter nonamiense sp. nov. and Ilumatobacter coccineum sp. nov., isolated from seashore sand.</title>
        <authorList>
            <person name="Matsumoto A."/>
            <person name="Kasai H."/>
            <person name="Matsuo Y."/>
            <person name="Shizuri Y."/>
            <person name="Ichikawa N."/>
            <person name="Fujita N."/>
            <person name="Omura S."/>
            <person name="Takahashi Y."/>
        </authorList>
    </citation>
    <scope>NUCLEOTIDE SEQUENCE [LARGE SCALE GENOMIC DNA]</scope>
    <source>
        <strain evidence="10">NBRC 103263 / KCTC 29153 / YM16-304</strain>
    </source>
</reference>
<accession>A0A6C7EBI7</accession>
<feature type="domain" description="Cation/H+ exchanger transmembrane" evidence="8">
    <location>
        <begin position="23"/>
        <end position="376"/>
    </location>
</feature>
<proteinExistence type="inferred from homology"/>
<gene>
    <name evidence="9" type="ORF">YM304_33690</name>
</gene>
<feature type="transmembrane region" description="Helical" evidence="7">
    <location>
        <begin position="217"/>
        <end position="237"/>
    </location>
</feature>
<dbReference type="Gene3D" id="1.20.1530.20">
    <property type="match status" value="1"/>
</dbReference>
<keyword evidence="10" id="KW-1185">Reference proteome</keyword>
<feature type="transmembrane region" description="Helical" evidence="7">
    <location>
        <begin position="329"/>
        <end position="350"/>
    </location>
</feature>
<evidence type="ECO:0000256" key="7">
    <source>
        <dbReference type="SAM" id="Phobius"/>
    </source>
</evidence>
<dbReference type="KEGG" id="aym:YM304_33690"/>
<dbReference type="InterPro" id="IPR038770">
    <property type="entry name" value="Na+/solute_symporter_sf"/>
</dbReference>
<dbReference type="Proteomes" id="UP000011863">
    <property type="component" value="Chromosome"/>
</dbReference>
<feature type="transmembrane region" description="Helical" evidence="7">
    <location>
        <begin position="299"/>
        <end position="317"/>
    </location>
</feature>
<evidence type="ECO:0000313" key="9">
    <source>
        <dbReference type="EMBL" id="BAN03683.1"/>
    </source>
</evidence>
<dbReference type="PANTHER" id="PTHR42751">
    <property type="entry name" value="SODIUM/HYDROGEN EXCHANGER FAMILY/TRKA DOMAIN PROTEIN"/>
    <property type="match status" value="1"/>
</dbReference>
<feature type="transmembrane region" description="Helical" evidence="7">
    <location>
        <begin position="155"/>
        <end position="178"/>
    </location>
</feature>
<comment type="subcellular location">
    <subcellularLocation>
        <location evidence="1">Membrane</location>
        <topology evidence="1">Multi-pass membrane protein</topology>
    </subcellularLocation>
</comment>
<evidence type="ECO:0000259" key="8">
    <source>
        <dbReference type="Pfam" id="PF00999"/>
    </source>
</evidence>
<dbReference type="GO" id="GO:1902600">
    <property type="term" value="P:proton transmembrane transport"/>
    <property type="evidence" value="ECO:0007669"/>
    <property type="project" value="InterPro"/>
</dbReference>
<evidence type="ECO:0000256" key="3">
    <source>
        <dbReference type="ARBA" id="ARBA00022448"/>
    </source>
</evidence>
<evidence type="ECO:0000256" key="4">
    <source>
        <dbReference type="ARBA" id="ARBA00022692"/>
    </source>
</evidence>
<keyword evidence="5 7" id="KW-1133">Transmembrane helix</keyword>
<dbReference type="InterPro" id="IPR006153">
    <property type="entry name" value="Cation/H_exchanger_TM"/>
</dbReference>
<keyword evidence="3" id="KW-0813">Transport</keyword>
<dbReference type="GO" id="GO:0015297">
    <property type="term" value="F:antiporter activity"/>
    <property type="evidence" value="ECO:0007669"/>
    <property type="project" value="InterPro"/>
</dbReference>
<evidence type="ECO:0000256" key="1">
    <source>
        <dbReference type="ARBA" id="ARBA00004141"/>
    </source>
</evidence>
<dbReference type="OrthoDB" id="3294398at2"/>
<evidence type="ECO:0000313" key="10">
    <source>
        <dbReference type="Proteomes" id="UP000011863"/>
    </source>
</evidence>
<feature type="transmembrane region" description="Helical" evidence="7">
    <location>
        <begin position="6"/>
        <end position="26"/>
    </location>
</feature>
<feature type="transmembrane region" description="Helical" evidence="7">
    <location>
        <begin position="268"/>
        <end position="287"/>
    </location>
</feature>
<feature type="transmembrane region" description="Helical" evidence="7">
    <location>
        <begin position="243"/>
        <end position="261"/>
    </location>
</feature>
<organism evidence="9 10">
    <name type="scientific">Ilumatobacter coccineus (strain NBRC 103263 / KCTC 29153 / YM16-304)</name>
    <dbReference type="NCBI Taxonomy" id="1313172"/>
    <lineage>
        <taxon>Bacteria</taxon>
        <taxon>Bacillati</taxon>
        <taxon>Actinomycetota</taxon>
        <taxon>Acidimicrobiia</taxon>
        <taxon>Acidimicrobiales</taxon>
        <taxon>Ilumatobacteraceae</taxon>
        <taxon>Ilumatobacter</taxon>
    </lineage>
</organism>
<dbReference type="GO" id="GO:0016020">
    <property type="term" value="C:membrane"/>
    <property type="evidence" value="ECO:0007669"/>
    <property type="project" value="UniProtKB-SubCell"/>
</dbReference>
<feature type="transmembrane region" description="Helical" evidence="7">
    <location>
        <begin position="184"/>
        <end position="205"/>
    </location>
</feature>
<feature type="transmembrane region" description="Helical" evidence="7">
    <location>
        <begin position="362"/>
        <end position="380"/>
    </location>
</feature>